<feature type="non-terminal residue" evidence="3">
    <location>
        <position position="1"/>
    </location>
</feature>
<protein>
    <submittedName>
        <fullName evidence="3">Uncharacterized protein</fullName>
    </submittedName>
</protein>
<evidence type="ECO:0000256" key="1">
    <source>
        <dbReference type="SAM" id="MobiDB-lite"/>
    </source>
</evidence>
<organism evidence="3 4">
    <name type="scientific">Didymodactylos carnosus</name>
    <dbReference type="NCBI Taxonomy" id="1234261"/>
    <lineage>
        <taxon>Eukaryota</taxon>
        <taxon>Metazoa</taxon>
        <taxon>Spiralia</taxon>
        <taxon>Gnathifera</taxon>
        <taxon>Rotifera</taxon>
        <taxon>Eurotatoria</taxon>
        <taxon>Bdelloidea</taxon>
        <taxon>Philodinida</taxon>
        <taxon>Philodinidae</taxon>
        <taxon>Didymodactylos</taxon>
    </lineage>
</organism>
<dbReference type="EMBL" id="CAJNOK010063670">
    <property type="protein sequence ID" value="CAF1644516.1"/>
    <property type="molecule type" value="Genomic_DNA"/>
</dbReference>
<feature type="non-terminal residue" evidence="3">
    <location>
        <position position="47"/>
    </location>
</feature>
<accession>A0A8S2X899</accession>
<sequence length="47" mass="5833">LDEQSRLTKEIEEKRAHAEEKRSRLAQERYEAEEGQKRIIDRMRYEQ</sequence>
<dbReference type="EMBL" id="CAJOBA010091035">
    <property type="protein sequence ID" value="CAF4484493.1"/>
    <property type="molecule type" value="Genomic_DNA"/>
</dbReference>
<reference evidence="3" key="1">
    <citation type="submission" date="2021-02" db="EMBL/GenBank/DDBJ databases">
        <authorList>
            <person name="Nowell W R."/>
        </authorList>
    </citation>
    <scope>NUCLEOTIDE SEQUENCE</scope>
</reference>
<comment type="caution">
    <text evidence="3">The sequence shown here is derived from an EMBL/GenBank/DDBJ whole genome shotgun (WGS) entry which is preliminary data.</text>
</comment>
<evidence type="ECO:0000313" key="4">
    <source>
        <dbReference type="Proteomes" id="UP000682733"/>
    </source>
</evidence>
<evidence type="ECO:0000313" key="3">
    <source>
        <dbReference type="EMBL" id="CAF4484493.1"/>
    </source>
</evidence>
<proteinExistence type="predicted"/>
<name>A0A8S2X899_9BILA</name>
<evidence type="ECO:0000313" key="2">
    <source>
        <dbReference type="EMBL" id="CAF1644516.1"/>
    </source>
</evidence>
<dbReference type="Proteomes" id="UP000682733">
    <property type="component" value="Unassembled WGS sequence"/>
</dbReference>
<feature type="region of interest" description="Disordered" evidence="1">
    <location>
        <begin position="1"/>
        <end position="32"/>
    </location>
</feature>
<dbReference type="AlphaFoldDB" id="A0A8S2X899"/>
<dbReference type="Proteomes" id="UP000677228">
    <property type="component" value="Unassembled WGS sequence"/>
</dbReference>
<gene>
    <name evidence="2" type="ORF">OVA965_LOCUS44473</name>
    <name evidence="3" type="ORF">TMI583_LOCUS47295</name>
</gene>